<keyword evidence="7 9" id="KW-0472">Membrane</keyword>
<feature type="transmembrane region" description="Helical" evidence="9">
    <location>
        <begin position="377"/>
        <end position="401"/>
    </location>
</feature>
<dbReference type="EMBL" id="JAPWTK010000045">
    <property type="protein sequence ID" value="KAJ8954668.1"/>
    <property type="molecule type" value="Genomic_DNA"/>
</dbReference>
<keyword evidence="3" id="KW-1003">Cell membrane</keyword>
<feature type="transmembrane region" description="Helical" evidence="9">
    <location>
        <begin position="111"/>
        <end position="129"/>
    </location>
</feature>
<evidence type="ECO:0000256" key="5">
    <source>
        <dbReference type="ARBA" id="ARBA00022692"/>
    </source>
</evidence>
<protein>
    <recommendedName>
        <fullName evidence="10">Major facilitator superfamily (MFS) profile domain-containing protein</fullName>
    </recommendedName>
</protein>
<dbReference type="Proteomes" id="UP001162162">
    <property type="component" value="Unassembled WGS sequence"/>
</dbReference>
<dbReference type="PROSITE" id="PS00216">
    <property type="entry name" value="SUGAR_TRANSPORT_1"/>
    <property type="match status" value="1"/>
</dbReference>
<feature type="transmembrane region" description="Helical" evidence="9">
    <location>
        <begin position="84"/>
        <end position="105"/>
    </location>
</feature>
<evidence type="ECO:0000256" key="1">
    <source>
        <dbReference type="ARBA" id="ARBA00004651"/>
    </source>
</evidence>
<comment type="caution">
    <text evidence="11">The sequence shown here is derived from an EMBL/GenBank/DDBJ whole genome shotgun (WGS) entry which is preliminary data.</text>
</comment>
<dbReference type="GO" id="GO:0005886">
    <property type="term" value="C:plasma membrane"/>
    <property type="evidence" value="ECO:0007669"/>
    <property type="project" value="UniProtKB-SubCell"/>
</dbReference>
<dbReference type="Pfam" id="PF00083">
    <property type="entry name" value="Sugar_tr"/>
    <property type="match status" value="2"/>
</dbReference>
<evidence type="ECO:0000256" key="4">
    <source>
        <dbReference type="ARBA" id="ARBA00022597"/>
    </source>
</evidence>
<keyword evidence="8" id="KW-0325">Glycoprotein</keyword>
<dbReference type="PANTHER" id="PTHR48021">
    <property type="match status" value="1"/>
</dbReference>
<feature type="transmembrane region" description="Helical" evidence="9">
    <location>
        <begin position="271"/>
        <end position="291"/>
    </location>
</feature>
<keyword evidence="4" id="KW-0762">Sugar transport</keyword>
<gene>
    <name evidence="11" type="ORF">NQ318_011358</name>
</gene>
<dbReference type="InterPro" id="IPR036259">
    <property type="entry name" value="MFS_trans_sf"/>
</dbReference>
<evidence type="ECO:0000256" key="6">
    <source>
        <dbReference type="ARBA" id="ARBA00022989"/>
    </source>
</evidence>
<evidence type="ECO:0000313" key="12">
    <source>
        <dbReference type="Proteomes" id="UP001162162"/>
    </source>
</evidence>
<feature type="domain" description="Major facilitator superfamily (MFS) profile" evidence="10">
    <location>
        <begin position="10"/>
        <end position="436"/>
    </location>
</feature>
<keyword evidence="2" id="KW-0813">Transport</keyword>
<dbReference type="GO" id="GO:0022857">
    <property type="term" value="F:transmembrane transporter activity"/>
    <property type="evidence" value="ECO:0007669"/>
    <property type="project" value="InterPro"/>
</dbReference>
<dbReference type="AlphaFoldDB" id="A0AAV8YUL5"/>
<accession>A0AAV8YUL5</accession>
<dbReference type="InterPro" id="IPR005828">
    <property type="entry name" value="MFS_sugar_transport-like"/>
</dbReference>
<dbReference type="FunFam" id="1.20.1250.20:FF:000218">
    <property type="entry name" value="facilitated trehalose transporter Tret1"/>
    <property type="match status" value="1"/>
</dbReference>
<dbReference type="InterPro" id="IPR005829">
    <property type="entry name" value="Sugar_transporter_CS"/>
</dbReference>
<evidence type="ECO:0000259" key="10">
    <source>
        <dbReference type="PROSITE" id="PS50850"/>
    </source>
</evidence>
<evidence type="ECO:0000313" key="11">
    <source>
        <dbReference type="EMBL" id="KAJ8954668.1"/>
    </source>
</evidence>
<organism evidence="11 12">
    <name type="scientific">Aromia moschata</name>
    <dbReference type="NCBI Taxonomy" id="1265417"/>
    <lineage>
        <taxon>Eukaryota</taxon>
        <taxon>Metazoa</taxon>
        <taxon>Ecdysozoa</taxon>
        <taxon>Arthropoda</taxon>
        <taxon>Hexapoda</taxon>
        <taxon>Insecta</taxon>
        <taxon>Pterygota</taxon>
        <taxon>Neoptera</taxon>
        <taxon>Endopterygota</taxon>
        <taxon>Coleoptera</taxon>
        <taxon>Polyphaga</taxon>
        <taxon>Cucujiformia</taxon>
        <taxon>Chrysomeloidea</taxon>
        <taxon>Cerambycidae</taxon>
        <taxon>Cerambycinae</taxon>
        <taxon>Callichromatini</taxon>
        <taxon>Aromia</taxon>
    </lineage>
</organism>
<dbReference type="PRINTS" id="PR00171">
    <property type="entry name" value="SUGRTRNSPORT"/>
</dbReference>
<feature type="transmembrane region" description="Helical" evidence="9">
    <location>
        <begin position="233"/>
        <end position="259"/>
    </location>
</feature>
<comment type="subcellular location">
    <subcellularLocation>
        <location evidence="1">Cell membrane</location>
        <topology evidence="1">Multi-pass membrane protein</topology>
    </subcellularLocation>
</comment>
<dbReference type="PANTHER" id="PTHR48021:SF46">
    <property type="entry name" value="MAJOR FACILITATOR SUPERFAMILY (MFS) PROFILE DOMAIN-CONTAINING PROTEIN"/>
    <property type="match status" value="1"/>
</dbReference>
<dbReference type="Gene3D" id="1.20.1250.20">
    <property type="entry name" value="MFS general substrate transporter like domains"/>
    <property type="match status" value="1"/>
</dbReference>
<feature type="transmembrane region" description="Helical" evidence="9">
    <location>
        <begin position="136"/>
        <end position="156"/>
    </location>
</feature>
<keyword evidence="5 9" id="KW-0812">Transmembrane</keyword>
<feature type="transmembrane region" description="Helical" evidence="9">
    <location>
        <begin position="12"/>
        <end position="33"/>
    </location>
</feature>
<reference evidence="11" key="1">
    <citation type="journal article" date="2023" name="Insect Mol. Biol.">
        <title>Genome sequencing provides insights into the evolution of gene families encoding plant cell wall-degrading enzymes in longhorned beetles.</title>
        <authorList>
            <person name="Shin N.R."/>
            <person name="Okamura Y."/>
            <person name="Kirsch R."/>
            <person name="Pauchet Y."/>
        </authorList>
    </citation>
    <scope>NUCLEOTIDE SEQUENCE</scope>
    <source>
        <strain evidence="11">AMC_N1</strain>
    </source>
</reference>
<dbReference type="InterPro" id="IPR003663">
    <property type="entry name" value="Sugar/inositol_transpt"/>
</dbReference>
<keyword evidence="6 9" id="KW-1133">Transmembrane helix</keyword>
<keyword evidence="12" id="KW-1185">Reference proteome</keyword>
<evidence type="ECO:0000256" key="9">
    <source>
        <dbReference type="SAM" id="Phobius"/>
    </source>
</evidence>
<dbReference type="InterPro" id="IPR050549">
    <property type="entry name" value="MFS_Trehalose_Transporter"/>
</dbReference>
<evidence type="ECO:0000256" key="3">
    <source>
        <dbReference type="ARBA" id="ARBA00022475"/>
    </source>
</evidence>
<dbReference type="PROSITE" id="PS50850">
    <property type="entry name" value="MFS"/>
    <property type="match status" value="1"/>
</dbReference>
<evidence type="ECO:0000256" key="2">
    <source>
        <dbReference type="ARBA" id="ARBA00022448"/>
    </source>
</evidence>
<evidence type="ECO:0000256" key="8">
    <source>
        <dbReference type="ARBA" id="ARBA00023180"/>
    </source>
</evidence>
<name>A0AAV8YUL5_9CUCU</name>
<dbReference type="InterPro" id="IPR020846">
    <property type="entry name" value="MFS_dom"/>
</dbReference>
<feature type="transmembrane region" description="Helical" evidence="9">
    <location>
        <begin position="298"/>
        <end position="320"/>
    </location>
</feature>
<dbReference type="SUPFAM" id="SSF103473">
    <property type="entry name" value="MFS general substrate transporter"/>
    <property type="match status" value="1"/>
</dbReference>
<evidence type="ECO:0000256" key="7">
    <source>
        <dbReference type="ARBA" id="ARBA00023136"/>
    </source>
</evidence>
<feature type="transmembrane region" description="Helical" evidence="9">
    <location>
        <begin position="332"/>
        <end position="356"/>
    </location>
</feature>
<proteinExistence type="predicted"/>
<sequence>MLGIYSGTLPQLYAAVFGTLFAISDGITSGWTAPMIPYLISEESHIKTTKQEAEWLETALLAGAFCGLPTIFFTEKIGRKKSLLLASFVVLIAWIAIALGDSMIYLFVARFFSGMAGNMAFVAAPMYVAEMADQKIRGFLSSIIYLMMLTGCLIVYCVGPFLPFYVPCLIGGAIAVVELSNKPEEAKKSLAYFRSNVGVEKEIKEIAEAVRRQKTEKGRPVDLLVIDSNRKALLIMTVLNAGQNFCGITIVMMNLHIILKEAGSVYMEDSYVGIIFAVIMLVAATTASFQLDKYGRKCLLMTSAIPTSFCLLAIAVYFNLKYSGYDVLSLSWIPIVAVMVYAASYKIGLGIVPIVVTAEVFPQRQRRWMYQWLANSYGLHVPFYLFAACSAALALFTLVYIPETKGKTLEEIQFILKGHKTRKQRSRKRFRSKRLI</sequence>